<proteinExistence type="predicted"/>
<evidence type="ECO:0000313" key="1">
    <source>
        <dbReference type="EMBL" id="SDH49432.1"/>
    </source>
</evidence>
<dbReference type="EMBL" id="FNCN01000017">
    <property type="protein sequence ID" value="SDH49432.1"/>
    <property type="molecule type" value="Genomic_DNA"/>
</dbReference>
<feature type="non-terminal residue" evidence="1">
    <location>
        <position position="1"/>
    </location>
</feature>
<evidence type="ECO:0000313" key="2">
    <source>
        <dbReference type="Proteomes" id="UP000198923"/>
    </source>
</evidence>
<dbReference type="AlphaFoldDB" id="A0A1G8CVC5"/>
<reference evidence="1 2" key="1">
    <citation type="submission" date="2016-10" db="EMBL/GenBank/DDBJ databases">
        <authorList>
            <person name="de Groot N.N."/>
        </authorList>
    </citation>
    <scope>NUCLEOTIDE SEQUENCE [LARGE SCALE GENOMIC DNA]</scope>
    <source>
        <strain evidence="1 2">CPCC 201354</strain>
    </source>
</reference>
<protein>
    <submittedName>
        <fullName evidence="1">Uncharacterized protein</fullName>
    </submittedName>
</protein>
<accession>A0A1G8CVC5</accession>
<keyword evidence="2" id="KW-1185">Reference proteome</keyword>
<dbReference type="Proteomes" id="UP000198923">
    <property type="component" value="Unassembled WGS sequence"/>
</dbReference>
<organism evidence="1 2">
    <name type="scientific">Sinosporangium album</name>
    <dbReference type="NCBI Taxonomy" id="504805"/>
    <lineage>
        <taxon>Bacteria</taxon>
        <taxon>Bacillati</taxon>
        <taxon>Actinomycetota</taxon>
        <taxon>Actinomycetes</taxon>
        <taxon>Streptosporangiales</taxon>
        <taxon>Streptosporangiaceae</taxon>
        <taxon>Sinosporangium</taxon>
    </lineage>
</organism>
<dbReference type="RefSeq" id="WP_176955529.1">
    <property type="nucleotide sequence ID" value="NZ_FNCN01000017.1"/>
</dbReference>
<gene>
    <name evidence="1" type="ORF">SAMN05421505_1171</name>
</gene>
<name>A0A1G8CVC5_9ACTN</name>
<sequence>LTAYTLAAEMSARVEVAEGGGLRVAFTGEAAAPARADWLVAELVSRSRLCLDQVGSASAPAVEWTESPYVPRTWRGFVGRGRIKAFTAVVFPRTGAQAGYVSLHTHLPAPCGGTWPEETHPSLGAVRKRAEQIARLFLWHLSG</sequence>